<dbReference type="EMBL" id="JAACJK010000163">
    <property type="protein sequence ID" value="KAF5325908.1"/>
    <property type="molecule type" value="Genomic_DNA"/>
</dbReference>
<keyword evidence="2" id="KW-1185">Reference proteome</keyword>
<comment type="caution">
    <text evidence="1">The sequence shown here is derived from an EMBL/GenBank/DDBJ whole genome shotgun (WGS) entry which is preliminary data.</text>
</comment>
<evidence type="ECO:0000313" key="2">
    <source>
        <dbReference type="Proteomes" id="UP000541558"/>
    </source>
</evidence>
<reference evidence="1 2" key="1">
    <citation type="journal article" date="2020" name="ISME J.">
        <title>Uncovering the hidden diversity of litter-decomposition mechanisms in mushroom-forming fungi.</title>
        <authorList>
            <person name="Floudas D."/>
            <person name="Bentzer J."/>
            <person name="Ahren D."/>
            <person name="Johansson T."/>
            <person name="Persson P."/>
            <person name="Tunlid A."/>
        </authorList>
    </citation>
    <scope>NUCLEOTIDE SEQUENCE [LARGE SCALE GENOMIC DNA]</scope>
    <source>
        <strain evidence="1 2">CBS 175.51</strain>
    </source>
</reference>
<name>A0A8H5BMI8_9AGAR</name>
<protein>
    <submittedName>
        <fullName evidence="1">Uncharacterized protein</fullName>
    </submittedName>
</protein>
<evidence type="ECO:0000313" key="1">
    <source>
        <dbReference type="EMBL" id="KAF5325908.1"/>
    </source>
</evidence>
<organism evidence="1 2">
    <name type="scientific">Ephemerocybe angulata</name>
    <dbReference type="NCBI Taxonomy" id="980116"/>
    <lineage>
        <taxon>Eukaryota</taxon>
        <taxon>Fungi</taxon>
        <taxon>Dikarya</taxon>
        <taxon>Basidiomycota</taxon>
        <taxon>Agaricomycotina</taxon>
        <taxon>Agaricomycetes</taxon>
        <taxon>Agaricomycetidae</taxon>
        <taxon>Agaricales</taxon>
        <taxon>Agaricineae</taxon>
        <taxon>Psathyrellaceae</taxon>
        <taxon>Ephemerocybe</taxon>
    </lineage>
</organism>
<dbReference type="Proteomes" id="UP000541558">
    <property type="component" value="Unassembled WGS sequence"/>
</dbReference>
<accession>A0A8H5BMI8</accession>
<sequence>MYKSYMICHAPSRAATRTTSKRPIQYATLPSLTCDTSM</sequence>
<dbReference type="AlphaFoldDB" id="A0A8H5BMI8"/>
<gene>
    <name evidence="1" type="ORF">D9611_000566</name>
</gene>
<proteinExistence type="predicted"/>